<name>A0ACB8C2S8_DERSI</name>
<gene>
    <name evidence="1" type="ORF">HPB49_008908</name>
</gene>
<dbReference type="Proteomes" id="UP000821865">
    <property type="component" value="Chromosome 9"/>
</dbReference>
<accession>A0ACB8C2S8</accession>
<evidence type="ECO:0000313" key="2">
    <source>
        <dbReference type="Proteomes" id="UP000821865"/>
    </source>
</evidence>
<keyword evidence="2" id="KW-1185">Reference proteome</keyword>
<protein>
    <submittedName>
        <fullName evidence="1">Uncharacterized protein</fullName>
    </submittedName>
</protein>
<proteinExistence type="predicted"/>
<sequence>MLGQSKTALLHFEGPQVPRFVYFYGGELPCRGYKPTRQFCPICRTTGHRPDVCPNPTVRACNTCNHPNPEAGHTCVPKCALCGGAHLTAAKDRNNKLKRIRPRGKPASTTAPKTQRHPRPRWFSSEREDSDSDYSESSMTCRSRSGSSPRSRSHSCSPPRPHFRSPRRRSQSSKQQQQGTPIIAAPKDKGSQQNQRKTKAASPKRTNTKEQEVSWAAVASPSYKKPKTPPPTKFEQELASMRAQIQTLTQENRQLKQQVIQHTQKPQDMAPHQAIIDLQTNVDAIQTQMQAFMGATRAQLEQITHTALQRTEAAIKHMEATVDSKLKGQLHSIKLRKTLRQNLCKVTPAAGHHRPQNPSPIIVSPTTTPNNG</sequence>
<dbReference type="EMBL" id="CM023478">
    <property type="protein sequence ID" value="KAH7933129.1"/>
    <property type="molecule type" value="Genomic_DNA"/>
</dbReference>
<comment type="caution">
    <text evidence="1">The sequence shown here is derived from an EMBL/GenBank/DDBJ whole genome shotgun (WGS) entry which is preliminary data.</text>
</comment>
<organism evidence="1 2">
    <name type="scientific">Dermacentor silvarum</name>
    <name type="common">Tick</name>
    <dbReference type="NCBI Taxonomy" id="543639"/>
    <lineage>
        <taxon>Eukaryota</taxon>
        <taxon>Metazoa</taxon>
        <taxon>Ecdysozoa</taxon>
        <taxon>Arthropoda</taxon>
        <taxon>Chelicerata</taxon>
        <taxon>Arachnida</taxon>
        <taxon>Acari</taxon>
        <taxon>Parasitiformes</taxon>
        <taxon>Ixodida</taxon>
        <taxon>Ixodoidea</taxon>
        <taxon>Ixodidae</taxon>
        <taxon>Rhipicephalinae</taxon>
        <taxon>Dermacentor</taxon>
    </lineage>
</organism>
<evidence type="ECO:0000313" key="1">
    <source>
        <dbReference type="EMBL" id="KAH7933129.1"/>
    </source>
</evidence>
<reference evidence="1" key="1">
    <citation type="submission" date="2020-05" db="EMBL/GenBank/DDBJ databases">
        <title>Large-scale comparative analyses of tick genomes elucidate their genetic diversity and vector capacities.</title>
        <authorList>
            <person name="Jia N."/>
            <person name="Wang J."/>
            <person name="Shi W."/>
            <person name="Du L."/>
            <person name="Sun Y."/>
            <person name="Zhan W."/>
            <person name="Jiang J."/>
            <person name="Wang Q."/>
            <person name="Zhang B."/>
            <person name="Ji P."/>
            <person name="Sakyi L.B."/>
            <person name="Cui X."/>
            <person name="Yuan T."/>
            <person name="Jiang B."/>
            <person name="Yang W."/>
            <person name="Lam T.T.-Y."/>
            <person name="Chang Q."/>
            <person name="Ding S."/>
            <person name="Wang X."/>
            <person name="Zhu J."/>
            <person name="Ruan X."/>
            <person name="Zhao L."/>
            <person name="Wei J."/>
            <person name="Que T."/>
            <person name="Du C."/>
            <person name="Cheng J."/>
            <person name="Dai P."/>
            <person name="Han X."/>
            <person name="Huang E."/>
            <person name="Gao Y."/>
            <person name="Liu J."/>
            <person name="Shao H."/>
            <person name="Ye R."/>
            <person name="Li L."/>
            <person name="Wei W."/>
            <person name="Wang X."/>
            <person name="Wang C."/>
            <person name="Yang T."/>
            <person name="Huo Q."/>
            <person name="Li W."/>
            <person name="Guo W."/>
            <person name="Chen H."/>
            <person name="Zhou L."/>
            <person name="Ni X."/>
            <person name="Tian J."/>
            <person name="Zhou Y."/>
            <person name="Sheng Y."/>
            <person name="Liu T."/>
            <person name="Pan Y."/>
            <person name="Xia L."/>
            <person name="Li J."/>
            <person name="Zhao F."/>
            <person name="Cao W."/>
        </authorList>
    </citation>
    <scope>NUCLEOTIDE SEQUENCE</scope>
    <source>
        <strain evidence="1">Dsil-2018</strain>
    </source>
</reference>